<dbReference type="SUPFAM" id="SSF53590">
    <property type="entry name" value="Nucleoside hydrolase"/>
    <property type="match status" value="1"/>
</dbReference>
<dbReference type="Proteomes" id="UP000635902">
    <property type="component" value="Unassembled WGS sequence"/>
</dbReference>
<organism evidence="4 5">
    <name type="scientific">Corynebacterium suicordis DSM 45110</name>
    <dbReference type="NCBI Taxonomy" id="1121369"/>
    <lineage>
        <taxon>Bacteria</taxon>
        <taxon>Bacillati</taxon>
        <taxon>Actinomycetota</taxon>
        <taxon>Actinomycetes</taxon>
        <taxon>Mycobacteriales</taxon>
        <taxon>Corynebacteriaceae</taxon>
        <taxon>Corynebacterium</taxon>
    </lineage>
</organism>
<accession>A0ABR9ZMA6</accession>
<dbReference type="Gene3D" id="3.90.245.10">
    <property type="entry name" value="Ribonucleoside hydrolase-like"/>
    <property type="match status" value="1"/>
</dbReference>
<keyword evidence="5" id="KW-1185">Reference proteome</keyword>
<evidence type="ECO:0000313" key="5">
    <source>
        <dbReference type="Proteomes" id="UP000635902"/>
    </source>
</evidence>
<name>A0ABR9ZMA6_9CORY</name>
<evidence type="ECO:0000256" key="1">
    <source>
        <dbReference type="ARBA" id="ARBA00022801"/>
    </source>
</evidence>
<keyword evidence="2" id="KW-0326">Glycosidase</keyword>
<dbReference type="InterPro" id="IPR001910">
    <property type="entry name" value="Inosine/uridine_hydrolase_dom"/>
</dbReference>
<evidence type="ECO:0000256" key="2">
    <source>
        <dbReference type="ARBA" id="ARBA00023295"/>
    </source>
</evidence>
<dbReference type="GO" id="GO:0016787">
    <property type="term" value="F:hydrolase activity"/>
    <property type="evidence" value="ECO:0007669"/>
    <property type="project" value="UniProtKB-KW"/>
</dbReference>
<dbReference type="PANTHER" id="PTHR12304:SF4">
    <property type="entry name" value="URIDINE NUCLEOSIDASE"/>
    <property type="match status" value="1"/>
</dbReference>
<protein>
    <submittedName>
        <fullName evidence="4">Nucleoside hydrolase</fullName>
    </submittedName>
</protein>
<sequence length="321" mass="34859">MSRPVVIADVDTGIDDALALTWLGCLHARGAIDLTVTTSAGNCSVHDAARNSNAVLRMTGSSARAIPGLPAPRVVPLTTTPETHGPRGLGYWQDHVPADEPDRGVALLETWRNTQPTHILIAGPATNLAYVLDHAPRLLENCQVTLMTGAFNYPGNTTPTAEWNAWVDPHALKHVLDNWPANAPALRICPLNVTETVLLTPERLRAMLRDLPLRRAELIDLLHDAATFYFEFHQSVGVGYQAQIHDLAAAQVMLAEALHLQISHRLRGATVDVEAESSLLRGTTVADWDGSYWERPANAEVLSGIDAAAVLDYLDAELHKS</sequence>
<feature type="domain" description="Inosine/uridine-preferring nucleoside hydrolase" evidence="3">
    <location>
        <begin position="6"/>
        <end position="311"/>
    </location>
</feature>
<keyword evidence="1 4" id="KW-0378">Hydrolase</keyword>
<dbReference type="PANTHER" id="PTHR12304">
    <property type="entry name" value="INOSINE-URIDINE PREFERRING NUCLEOSIDE HYDROLASE"/>
    <property type="match status" value="1"/>
</dbReference>
<evidence type="ECO:0000259" key="3">
    <source>
        <dbReference type="Pfam" id="PF01156"/>
    </source>
</evidence>
<gene>
    <name evidence="4" type="ORF">IRY30_09215</name>
</gene>
<dbReference type="RefSeq" id="WP_194557132.1">
    <property type="nucleotide sequence ID" value="NZ_JADKMY010000003.1"/>
</dbReference>
<dbReference type="InterPro" id="IPR023186">
    <property type="entry name" value="IUNH"/>
</dbReference>
<proteinExistence type="predicted"/>
<dbReference type="Pfam" id="PF01156">
    <property type="entry name" value="IU_nuc_hydro"/>
    <property type="match status" value="1"/>
</dbReference>
<reference evidence="4 5" key="1">
    <citation type="submission" date="2020-10" db="EMBL/GenBank/DDBJ databases">
        <title>Novel species in genus Corynebacterium.</title>
        <authorList>
            <person name="Zhang G."/>
        </authorList>
    </citation>
    <scope>NUCLEOTIDE SEQUENCE [LARGE SCALE GENOMIC DNA]</scope>
    <source>
        <strain evidence="4 5">DSM 45110</strain>
    </source>
</reference>
<dbReference type="EMBL" id="JADKMY010000003">
    <property type="protein sequence ID" value="MBF4554246.1"/>
    <property type="molecule type" value="Genomic_DNA"/>
</dbReference>
<evidence type="ECO:0000313" key="4">
    <source>
        <dbReference type="EMBL" id="MBF4554246.1"/>
    </source>
</evidence>
<dbReference type="InterPro" id="IPR036452">
    <property type="entry name" value="Ribo_hydro-like"/>
</dbReference>
<comment type="caution">
    <text evidence="4">The sequence shown here is derived from an EMBL/GenBank/DDBJ whole genome shotgun (WGS) entry which is preliminary data.</text>
</comment>